<dbReference type="InterPro" id="IPR006121">
    <property type="entry name" value="HMA_dom"/>
</dbReference>
<protein>
    <submittedName>
        <fullName evidence="2">Metal ABC transporter ATPase</fullName>
    </submittedName>
</protein>
<sequence length="68" mass="7969">MKEITLFVREATEEQPIKTLETILVDLDGIERALVDTDDGEVKIIYNEEQVTADWIKYKIKQYGMHLQ</sequence>
<evidence type="ECO:0000313" key="3">
    <source>
        <dbReference type="Proteomes" id="UP000034166"/>
    </source>
</evidence>
<name>A0A0M2ST45_9BACI</name>
<dbReference type="AlphaFoldDB" id="A0A0M2ST45"/>
<reference evidence="2 3" key="1">
    <citation type="submission" date="2015-04" db="EMBL/GenBank/DDBJ databases">
        <title>Taxonomic description and genome sequence of Bacillus campisalis sp. nov., a novel member of the genus Bacillus isolated from solar saltern.</title>
        <authorList>
            <person name="Mathan Kumar R."/>
            <person name="Kaur G."/>
            <person name="Kumar A."/>
            <person name="Singh N.K."/>
            <person name="Kaur N."/>
            <person name="Kumar N."/>
            <person name="Mayilraj S."/>
        </authorList>
    </citation>
    <scope>NUCLEOTIDE SEQUENCE [LARGE SCALE GENOMIC DNA]</scope>
    <source>
        <strain evidence="2 3">SA2-6</strain>
    </source>
</reference>
<evidence type="ECO:0000259" key="1">
    <source>
        <dbReference type="PROSITE" id="PS50846"/>
    </source>
</evidence>
<dbReference type="PROSITE" id="PS50846">
    <property type="entry name" value="HMA_2"/>
    <property type="match status" value="1"/>
</dbReference>
<dbReference type="PATRIC" id="fig|1408103.3.peg.2802"/>
<keyword evidence="3" id="KW-1185">Reference proteome</keyword>
<proteinExistence type="predicted"/>
<dbReference type="EMBL" id="LAYY01000012">
    <property type="protein sequence ID" value="KKK37759.1"/>
    <property type="molecule type" value="Genomic_DNA"/>
</dbReference>
<dbReference type="Gene3D" id="3.30.70.100">
    <property type="match status" value="1"/>
</dbReference>
<gene>
    <name evidence="2" type="ORF">WQ57_12440</name>
</gene>
<dbReference type="SUPFAM" id="SSF55008">
    <property type="entry name" value="HMA, heavy metal-associated domain"/>
    <property type="match status" value="1"/>
</dbReference>
<evidence type="ECO:0000313" key="2">
    <source>
        <dbReference type="EMBL" id="KKK37759.1"/>
    </source>
</evidence>
<dbReference type="GO" id="GO:0046872">
    <property type="term" value="F:metal ion binding"/>
    <property type="evidence" value="ECO:0007669"/>
    <property type="project" value="InterPro"/>
</dbReference>
<feature type="domain" description="HMA" evidence="1">
    <location>
        <begin position="2"/>
        <end position="68"/>
    </location>
</feature>
<dbReference type="RefSeq" id="WP_046524097.1">
    <property type="nucleotide sequence ID" value="NZ_LAYY01000012.1"/>
</dbReference>
<dbReference type="InterPro" id="IPR036163">
    <property type="entry name" value="HMA_dom_sf"/>
</dbReference>
<comment type="caution">
    <text evidence="2">The sequence shown here is derived from an EMBL/GenBank/DDBJ whole genome shotgun (WGS) entry which is preliminary data.</text>
</comment>
<organism evidence="2 3">
    <name type="scientific">Mesobacillus campisalis</name>
    <dbReference type="NCBI Taxonomy" id="1408103"/>
    <lineage>
        <taxon>Bacteria</taxon>
        <taxon>Bacillati</taxon>
        <taxon>Bacillota</taxon>
        <taxon>Bacilli</taxon>
        <taxon>Bacillales</taxon>
        <taxon>Bacillaceae</taxon>
        <taxon>Mesobacillus</taxon>
    </lineage>
</organism>
<dbReference type="Proteomes" id="UP000034166">
    <property type="component" value="Unassembled WGS sequence"/>
</dbReference>
<dbReference type="OrthoDB" id="2428971at2"/>
<accession>A0A0M2ST45</accession>